<feature type="compositionally biased region" description="Pro residues" evidence="1">
    <location>
        <begin position="425"/>
        <end position="435"/>
    </location>
</feature>
<feature type="transmembrane region" description="Helical" evidence="2">
    <location>
        <begin position="103"/>
        <end position="125"/>
    </location>
</feature>
<feature type="transmembrane region" description="Helical" evidence="2">
    <location>
        <begin position="30"/>
        <end position="47"/>
    </location>
</feature>
<name>A0AB37I167_9ACTN</name>
<gene>
    <name evidence="3" type="ORF">J5A53_10540</name>
</gene>
<dbReference type="GO" id="GO:0008237">
    <property type="term" value="F:metallopeptidase activity"/>
    <property type="evidence" value="ECO:0007669"/>
    <property type="project" value="UniProtKB-KW"/>
</dbReference>
<accession>A0AB37I167</accession>
<proteinExistence type="predicted"/>
<feature type="transmembrane region" description="Helical" evidence="2">
    <location>
        <begin position="290"/>
        <end position="309"/>
    </location>
</feature>
<keyword evidence="3" id="KW-0482">Metalloprotease</keyword>
<reference evidence="3" key="1">
    <citation type="submission" date="2021-03" db="EMBL/GenBank/DDBJ databases">
        <title>Human Oral Microbial Genomes.</title>
        <authorList>
            <person name="Johnston C.D."/>
            <person name="Chen T."/>
            <person name="Dewhirst F.E."/>
        </authorList>
    </citation>
    <scope>NUCLEOTIDE SEQUENCE</scope>
    <source>
        <strain evidence="3">F0714</strain>
    </source>
</reference>
<dbReference type="RefSeq" id="WP_081490241.1">
    <property type="nucleotide sequence ID" value="NZ_CP040007.1"/>
</dbReference>
<dbReference type="EMBL" id="CP072385">
    <property type="protein sequence ID" value="QUC10234.1"/>
    <property type="molecule type" value="Genomic_DNA"/>
</dbReference>
<keyword evidence="2" id="KW-0472">Membrane</keyword>
<organism evidence="3 4">
    <name type="scientific">Arachnia propionica</name>
    <dbReference type="NCBI Taxonomy" id="1750"/>
    <lineage>
        <taxon>Bacteria</taxon>
        <taxon>Bacillati</taxon>
        <taxon>Actinomycetota</taxon>
        <taxon>Actinomycetes</taxon>
        <taxon>Propionibacteriales</taxon>
        <taxon>Propionibacteriaceae</taxon>
        <taxon>Arachnia</taxon>
    </lineage>
</organism>
<dbReference type="Pfam" id="PF13367">
    <property type="entry name" value="PrsW-protease"/>
    <property type="match status" value="1"/>
</dbReference>
<keyword evidence="3" id="KW-0378">Hydrolase</keyword>
<evidence type="ECO:0000313" key="3">
    <source>
        <dbReference type="EMBL" id="QUC10234.1"/>
    </source>
</evidence>
<feature type="transmembrane region" description="Helical" evidence="2">
    <location>
        <begin position="257"/>
        <end position="278"/>
    </location>
</feature>
<dbReference type="PANTHER" id="PTHR36844:SF1">
    <property type="entry name" value="PROTEASE PRSW"/>
    <property type="match status" value="1"/>
</dbReference>
<keyword evidence="2" id="KW-0812">Transmembrane</keyword>
<evidence type="ECO:0000256" key="1">
    <source>
        <dbReference type="SAM" id="MobiDB-lite"/>
    </source>
</evidence>
<dbReference type="PANTHER" id="PTHR36844">
    <property type="entry name" value="PROTEASE PRSW"/>
    <property type="match status" value="1"/>
</dbReference>
<keyword evidence="2" id="KW-1133">Transmembrane helix</keyword>
<feature type="transmembrane region" description="Helical" evidence="2">
    <location>
        <begin position="145"/>
        <end position="166"/>
    </location>
</feature>
<dbReference type="InterPro" id="IPR026898">
    <property type="entry name" value="PrsW"/>
</dbReference>
<keyword evidence="3" id="KW-0645">Protease</keyword>
<feature type="transmembrane region" description="Helical" evidence="2">
    <location>
        <begin position="76"/>
        <end position="94"/>
    </location>
</feature>
<feature type="transmembrane region" description="Helical" evidence="2">
    <location>
        <begin position="231"/>
        <end position="250"/>
    </location>
</feature>
<evidence type="ECO:0000313" key="4">
    <source>
        <dbReference type="Proteomes" id="UP000677180"/>
    </source>
</evidence>
<evidence type="ECO:0000256" key="2">
    <source>
        <dbReference type="SAM" id="Phobius"/>
    </source>
</evidence>
<dbReference type="AlphaFoldDB" id="A0AB37I167"/>
<dbReference type="Proteomes" id="UP000677180">
    <property type="component" value="Chromosome"/>
</dbReference>
<sequence length="435" mass="49364">MTQVVDRQRWLSGLPSASQRPWWQRMLRSPLFWITLVLVPFFVYNLVDQYQLLNPDRTYPDGTVALGLNNESLRMAAYWAMWTALVYTMLFIWLDRFRPQKPLIWFLSFGWGACTATWASIYINSWAGQMMQTTSADADSGTRPAIFIAPFVEEATKATVLFLLVVFYRNRFISRINVVSLAGLSAIGFAFVENIIYYARVIVFATNHIEVGDPEQAVLKLVMLRGVYTSFGHPIFTMMTAFGIAVALGARSKWVRVMAPLAGFLLAAGGHMLFNGVSSLNSVDNLKNQWYMALGFVAAMVLFLVASVVGETRVLRHRFIDLRQGGWLNDQDVIVYSSPFRRIKLHLAGICRGPKVWWRTAKFMRLITELAHTREQTTRGTVGPGSDDRTHELVHQIEELRPDALTDTKGLTIIPRRRPQNGATPYPPFPYQPNS</sequence>
<feature type="region of interest" description="Disordered" evidence="1">
    <location>
        <begin position="415"/>
        <end position="435"/>
    </location>
</feature>
<protein>
    <submittedName>
        <fullName evidence="3">PrsW family intramembrane metalloprotease</fullName>
    </submittedName>
</protein>
<feature type="transmembrane region" description="Helical" evidence="2">
    <location>
        <begin position="178"/>
        <end position="199"/>
    </location>
</feature>